<dbReference type="EMBL" id="MU006947">
    <property type="protein sequence ID" value="KAF2634023.1"/>
    <property type="molecule type" value="Genomic_DNA"/>
</dbReference>
<dbReference type="AlphaFoldDB" id="A0A6A6RGC0"/>
<organism evidence="1 2">
    <name type="scientific">Massarina eburnea CBS 473.64</name>
    <dbReference type="NCBI Taxonomy" id="1395130"/>
    <lineage>
        <taxon>Eukaryota</taxon>
        <taxon>Fungi</taxon>
        <taxon>Dikarya</taxon>
        <taxon>Ascomycota</taxon>
        <taxon>Pezizomycotina</taxon>
        <taxon>Dothideomycetes</taxon>
        <taxon>Pleosporomycetidae</taxon>
        <taxon>Pleosporales</taxon>
        <taxon>Massarineae</taxon>
        <taxon>Massarinaceae</taxon>
        <taxon>Massarina</taxon>
    </lineage>
</organism>
<sequence length="54" mass="5892">TGLKNLLKGIVFTLGRTYNCSRSLSQQNRSVTLGKGLALRVRCVRPWGDSPSAD</sequence>
<name>A0A6A6RGC0_9PLEO</name>
<feature type="non-terminal residue" evidence="1">
    <location>
        <position position="1"/>
    </location>
</feature>
<evidence type="ECO:0000313" key="2">
    <source>
        <dbReference type="Proteomes" id="UP000799753"/>
    </source>
</evidence>
<dbReference type="Proteomes" id="UP000799753">
    <property type="component" value="Unassembled WGS sequence"/>
</dbReference>
<accession>A0A6A6RGC0</accession>
<keyword evidence="2" id="KW-1185">Reference proteome</keyword>
<gene>
    <name evidence="1" type="ORF">P280DRAFT_414800</name>
</gene>
<reference evidence="1" key="1">
    <citation type="journal article" date="2020" name="Stud. Mycol.">
        <title>101 Dothideomycetes genomes: a test case for predicting lifestyles and emergence of pathogens.</title>
        <authorList>
            <person name="Haridas S."/>
            <person name="Albert R."/>
            <person name="Binder M."/>
            <person name="Bloem J."/>
            <person name="Labutti K."/>
            <person name="Salamov A."/>
            <person name="Andreopoulos B."/>
            <person name="Baker S."/>
            <person name="Barry K."/>
            <person name="Bills G."/>
            <person name="Bluhm B."/>
            <person name="Cannon C."/>
            <person name="Castanera R."/>
            <person name="Culley D."/>
            <person name="Daum C."/>
            <person name="Ezra D."/>
            <person name="Gonzalez J."/>
            <person name="Henrissat B."/>
            <person name="Kuo A."/>
            <person name="Liang C."/>
            <person name="Lipzen A."/>
            <person name="Lutzoni F."/>
            <person name="Magnuson J."/>
            <person name="Mondo S."/>
            <person name="Nolan M."/>
            <person name="Ohm R."/>
            <person name="Pangilinan J."/>
            <person name="Park H.-J."/>
            <person name="Ramirez L."/>
            <person name="Alfaro M."/>
            <person name="Sun H."/>
            <person name="Tritt A."/>
            <person name="Yoshinaga Y."/>
            <person name="Zwiers L.-H."/>
            <person name="Turgeon B."/>
            <person name="Goodwin S."/>
            <person name="Spatafora J."/>
            <person name="Crous P."/>
            <person name="Grigoriev I."/>
        </authorList>
    </citation>
    <scope>NUCLEOTIDE SEQUENCE</scope>
    <source>
        <strain evidence="1">CBS 473.64</strain>
    </source>
</reference>
<protein>
    <submittedName>
        <fullName evidence="1">Uncharacterized protein</fullName>
    </submittedName>
</protein>
<dbReference type="OrthoDB" id="3753093at2759"/>
<proteinExistence type="predicted"/>
<evidence type="ECO:0000313" key="1">
    <source>
        <dbReference type="EMBL" id="KAF2634023.1"/>
    </source>
</evidence>